<evidence type="ECO:0000256" key="2">
    <source>
        <dbReference type="ARBA" id="ARBA00022598"/>
    </source>
</evidence>
<keyword evidence="2 7" id="KW-0436">Ligase</keyword>
<dbReference type="InterPro" id="IPR042099">
    <property type="entry name" value="ANL_N_sf"/>
</dbReference>
<evidence type="ECO:0000313" key="8">
    <source>
        <dbReference type="Proteomes" id="UP001596380"/>
    </source>
</evidence>
<organism evidence="7 8">
    <name type="scientific">Actinomadura yumaensis</name>
    <dbReference type="NCBI Taxonomy" id="111807"/>
    <lineage>
        <taxon>Bacteria</taxon>
        <taxon>Bacillati</taxon>
        <taxon>Actinomycetota</taxon>
        <taxon>Actinomycetes</taxon>
        <taxon>Streptosporangiales</taxon>
        <taxon>Thermomonosporaceae</taxon>
        <taxon>Actinomadura</taxon>
    </lineage>
</organism>
<dbReference type="Gene3D" id="3.40.50.12780">
    <property type="entry name" value="N-terminal domain of ligase-like"/>
    <property type="match status" value="1"/>
</dbReference>
<comment type="caution">
    <text evidence="7">The sequence shown here is derived from an EMBL/GenBank/DDBJ whole genome shotgun (WGS) entry which is preliminary data.</text>
</comment>
<evidence type="ECO:0000313" key="7">
    <source>
        <dbReference type="EMBL" id="MFC6884214.1"/>
    </source>
</evidence>
<dbReference type="InterPro" id="IPR040097">
    <property type="entry name" value="FAAL/FAAC"/>
</dbReference>
<accession>A0ABW2CU24</accession>
<evidence type="ECO:0000256" key="4">
    <source>
        <dbReference type="ARBA" id="ARBA00023098"/>
    </source>
</evidence>
<dbReference type="Gene3D" id="3.30.300.30">
    <property type="match status" value="1"/>
</dbReference>
<dbReference type="Proteomes" id="UP001596380">
    <property type="component" value="Unassembled WGS sequence"/>
</dbReference>
<dbReference type="CDD" id="cd05931">
    <property type="entry name" value="FAAL"/>
    <property type="match status" value="1"/>
</dbReference>
<evidence type="ECO:0000259" key="6">
    <source>
        <dbReference type="Pfam" id="PF23024"/>
    </source>
</evidence>
<dbReference type="InterPro" id="IPR045851">
    <property type="entry name" value="AMP-bd_C_sf"/>
</dbReference>
<dbReference type="PANTHER" id="PTHR22754">
    <property type="entry name" value="DISCO-INTERACTING PROTEIN 2 DIP2 -RELATED"/>
    <property type="match status" value="1"/>
</dbReference>
<dbReference type="PANTHER" id="PTHR22754:SF32">
    <property type="entry name" value="DISCO-INTERACTING PROTEIN 2"/>
    <property type="match status" value="1"/>
</dbReference>
<dbReference type="RefSeq" id="WP_160821399.1">
    <property type="nucleotide sequence ID" value="NZ_JBHSXE010000001.1"/>
</dbReference>
<dbReference type="EMBL" id="JBHSXS010000025">
    <property type="protein sequence ID" value="MFC6884214.1"/>
    <property type="molecule type" value="Genomic_DNA"/>
</dbReference>
<keyword evidence="8" id="KW-1185">Reference proteome</keyword>
<evidence type="ECO:0000256" key="1">
    <source>
        <dbReference type="ARBA" id="ARBA00006432"/>
    </source>
</evidence>
<proteinExistence type="inferred from homology"/>
<keyword evidence="3" id="KW-0276">Fatty acid metabolism</keyword>
<protein>
    <submittedName>
        <fullName evidence="7">Fatty acyl-AMP ligase</fullName>
    </submittedName>
</protein>
<gene>
    <name evidence="7" type="ORF">ACFQKB_30950</name>
</gene>
<evidence type="ECO:0000259" key="5">
    <source>
        <dbReference type="Pfam" id="PF00501"/>
    </source>
</evidence>
<dbReference type="Pfam" id="PF00501">
    <property type="entry name" value="AMP-binding"/>
    <property type="match status" value="1"/>
</dbReference>
<feature type="domain" description="AMP-binding enzyme C-terminal" evidence="6">
    <location>
        <begin position="484"/>
        <end position="599"/>
    </location>
</feature>
<dbReference type="GO" id="GO:0016874">
    <property type="term" value="F:ligase activity"/>
    <property type="evidence" value="ECO:0007669"/>
    <property type="project" value="UniProtKB-KW"/>
</dbReference>
<feature type="domain" description="AMP-dependent synthetase/ligase" evidence="5">
    <location>
        <begin position="25"/>
        <end position="437"/>
    </location>
</feature>
<dbReference type="SUPFAM" id="SSF56801">
    <property type="entry name" value="Acetyl-CoA synthetase-like"/>
    <property type="match status" value="1"/>
</dbReference>
<sequence>MALGSLLPELRPGGPGRTPLIERVARWAREKPDAPAFTFVDYSLDPSGAKLTLTWAEADRRARAMAARLRQAAEPGERAALLLPQTLEYMMAMLGAMYGHVVAVPLFSPDLPGHADRLIGAYGDSEPAVIVTTRSALTHVEKFLADHDVAEPREIVFAEEVDPELAATWRDEPIGFDELAYLQYTSGSTRRPAGVEITHGNVTANAAQLWAGWAPEKPDPELVSWLPLFHDMGLIATMALPMVHGDHAIYTDPVSFIMNPMRWMELISERPGKNVYTAGPNFAYEYAASMAKPERLAKLDLSGLTTCLNGAEPIRTSTLAMFADAFAGAGLRPGAQAPGYGLAEATVFVTAAAEDVPPKLIRVDRDALTKGELRLIEAGGGDEADAGAADRVSTLVSCGRPSGQLVAIVDPETRLEQPDGHVGEIWVHGPNTAPGYWRNSERSQDTFGGELAEPGGLPAGPWMKTGDYGVVHEGELYVTGRIKDLIIVDGRNHYPQDIEVTTQESHEAVRSDHVAAFALEGEETERLVVVAERNRRVPLGRLDLDEVESAVRGAINIEHEMSVHDFVLIEPGGVSRTSSGKIARAATRQRYLDGTLSTTRARLASRG</sequence>
<dbReference type="InterPro" id="IPR025110">
    <property type="entry name" value="AMP-bd_C"/>
</dbReference>
<name>A0ABW2CU24_9ACTN</name>
<dbReference type="InterPro" id="IPR000873">
    <property type="entry name" value="AMP-dep_synth/lig_dom"/>
</dbReference>
<dbReference type="Pfam" id="PF23024">
    <property type="entry name" value="AMP-dom_DIP2-like"/>
    <property type="match status" value="1"/>
</dbReference>
<comment type="similarity">
    <text evidence="1">Belongs to the ATP-dependent AMP-binding enzyme family.</text>
</comment>
<keyword evidence="4" id="KW-0443">Lipid metabolism</keyword>
<evidence type="ECO:0000256" key="3">
    <source>
        <dbReference type="ARBA" id="ARBA00022832"/>
    </source>
</evidence>
<reference evidence="8" key="1">
    <citation type="journal article" date="2019" name="Int. J. Syst. Evol. Microbiol.">
        <title>The Global Catalogue of Microorganisms (GCM) 10K type strain sequencing project: providing services to taxonomists for standard genome sequencing and annotation.</title>
        <authorList>
            <consortium name="The Broad Institute Genomics Platform"/>
            <consortium name="The Broad Institute Genome Sequencing Center for Infectious Disease"/>
            <person name="Wu L."/>
            <person name="Ma J."/>
        </authorList>
    </citation>
    <scope>NUCLEOTIDE SEQUENCE [LARGE SCALE GENOMIC DNA]</scope>
    <source>
        <strain evidence="8">JCM 3369</strain>
    </source>
</reference>